<dbReference type="GO" id="GO:0003676">
    <property type="term" value="F:nucleic acid binding"/>
    <property type="evidence" value="ECO:0007669"/>
    <property type="project" value="InterPro"/>
</dbReference>
<dbReference type="SMART" id="SM00343">
    <property type="entry name" value="ZnF_C2HC"/>
    <property type="match status" value="1"/>
</dbReference>
<keyword evidence="1" id="KW-0862">Zinc</keyword>
<dbReference type="AlphaFoldDB" id="A0A699K5I2"/>
<dbReference type="InterPro" id="IPR036875">
    <property type="entry name" value="Znf_CCHC_sf"/>
</dbReference>
<dbReference type="Gene3D" id="4.10.60.10">
    <property type="entry name" value="Zinc finger, CCHC-type"/>
    <property type="match status" value="1"/>
</dbReference>
<comment type="caution">
    <text evidence="4">The sequence shown here is derived from an EMBL/GenBank/DDBJ whole genome shotgun (WGS) entry which is preliminary data.</text>
</comment>
<protein>
    <recommendedName>
        <fullName evidence="3">CCHC-type domain-containing protein</fullName>
    </recommendedName>
</protein>
<sequence length="340" mass="38847">MDVEVEKDDLNQKFLTSLAPEWLMHTIVWRNRNDLVTMSLDDLYNHLKVYEAEVQKKSNLNSQNMAFSSSSNHSSRDEDGNTACVSTASTTFPTASASVATISQDTASAYIASQSSGSQIKFKDTNQIDEDDMEEMDIKWGMALLSMRCFNCHKMGHFARECRAPKSQERGRKENYRQGSKAEEKNPKALMAIDGVGWDWRYMVNEREDHALVTDVEAPTEFALMANTESKVFDNSLCSKDCKKNNDILNSKIKDLTDELFEANKYIYHYKLAVAQLEGRLVEYKEREVKYIKKIRTLKLYRVSNLRSIESLSKKLDTLKLEKDEVDGKLAGLLKPSKNL</sequence>
<evidence type="ECO:0000259" key="3">
    <source>
        <dbReference type="PROSITE" id="PS50158"/>
    </source>
</evidence>
<evidence type="ECO:0000256" key="1">
    <source>
        <dbReference type="PROSITE-ProRule" id="PRU00047"/>
    </source>
</evidence>
<feature type="domain" description="CCHC-type" evidence="3">
    <location>
        <begin position="148"/>
        <end position="163"/>
    </location>
</feature>
<gene>
    <name evidence="4" type="ORF">Tci_643390</name>
</gene>
<feature type="compositionally biased region" description="Low complexity" evidence="2">
    <location>
        <begin position="64"/>
        <end position="73"/>
    </location>
</feature>
<evidence type="ECO:0000256" key="2">
    <source>
        <dbReference type="SAM" id="MobiDB-lite"/>
    </source>
</evidence>
<keyword evidence="1" id="KW-0479">Metal-binding</keyword>
<dbReference type="InterPro" id="IPR001878">
    <property type="entry name" value="Znf_CCHC"/>
</dbReference>
<dbReference type="Pfam" id="PF00098">
    <property type="entry name" value="zf-CCHC"/>
    <property type="match status" value="1"/>
</dbReference>
<dbReference type="GO" id="GO:0008270">
    <property type="term" value="F:zinc ion binding"/>
    <property type="evidence" value="ECO:0007669"/>
    <property type="project" value="UniProtKB-KW"/>
</dbReference>
<feature type="region of interest" description="Disordered" evidence="2">
    <location>
        <begin position="64"/>
        <end position="83"/>
    </location>
</feature>
<evidence type="ECO:0000313" key="4">
    <source>
        <dbReference type="EMBL" id="GFA71418.1"/>
    </source>
</evidence>
<dbReference type="PROSITE" id="PS50158">
    <property type="entry name" value="ZF_CCHC"/>
    <property type="match status" value="1"/>
</dbReference>
<proteinExistence type="predicted"/>
<name>A0A699K5I2_TANCI</name>
<reference evidence="4" key="1">
    <citation type="journal article" date="2019" name="Sci. Rep.">
        <title>Draft genome of Tanacetum cinerariifolium, the natural source of mosquito coil.</title>
        <authorList>
            <person name="Yamashiro T."/>
            <person name="Shiraishi A."/>
            <person name="Satake H."/>
            <person name="Nakayama K."/>
        </authorList>
    </citation>
    <scope>NUCLEOTIDE SEQUENCE</scope>
</reference>
<dbReference type="EMBL" id="BKCJ010473977">
    <property type="protein sequence ID" value="GFA71418.1"/>
    <property type="molecule type" value="Genomic_DNA"/>
</dbReference>
<feature type="region of interest" description="Disordered" evidence="2">
    <location>
        <begin position="163"/>
        <end position="184"/>
    </location>
</feature>
<accession>A0A699K5I2</accession>
<organism evidence="4">
    <name type="scientific">Tanacetum cinerariifolium</name>
    <name type="common">Dalmatian daisy</name>
    <name type="synonym">Chrysanthemum cinerariifolium</name>
    <dbReference type="NCBI Taxonomy" id="118510"/>
    <lineage>
        <taxon>Eukaryota</taxon>
        <taxon>Viridiplantae</taxon>
        <taxon>Streptophyta</taxon>
        <taxon>Embryophyta</taxon>
        <taxon>Tracheophyta</taxon>
        <taxon>Spermatophyta</taxon>
        <taxon>Magnoliopsida</taxon>
        <taxon>eudicotyledons</taxon>
        <taxon>Gunneridae</taxon>
        <taxon>Pentapetalae</taxon>
        <taxon>asterids</taxon>
        <taxon>campanulids</taxon>
        <taxon>Asterales</taxon>
        <taxon>Asteraceae</taxon>
        <taxon>Asteroideae</taxon>
        <taxon>Anthemideae</taxon>
        <taxon>Anthemidinae</taxon>
        <taxon>Tanacetum</taxon>
    </lineage>
</organism>
<keyword evidence="1" id="KW-0863">Zinc-finger</keyword>
<dbReference type="SUPFAM" id="SSF57756">
    <property type="entry name" value="Retrovirus zinc finger-like domains"/>
    <property type="match status" value="1"/>
</dbReference>
<feature type="non-terminal residue" evidence="4">
    <location>
        <position position="340"/>
    </location>
</feature>